<dbReference type="EMBL" id="JAEUBD010001468">
    <property type="protein sequence ID" value="KAH3660801.1"/>
    <property type="molecule type" value="Genomic_DNA"/>
</dbReference>
<name>A0A9P8T0N8_9ASCO</name>
<comment type="subunit">
    <text evidence="3 7">Component of the RIX1 complex, composed of IPI1, RIX1/IPI2 and IPI3 in a 1:2:2 stoichiometry. The complex interacts (via RIX1) with MDN1 (via its hexameric AAA ATPase ring) and the pre-60S ribosome particles.</text>
</comment>
<evidence type="ECO:0000256" key="8">
    <source>
        <dbReference type="SAM" id="Coils"/>
    </source>
</evidence>
<keyword evidence="5" id="KW-0677">Repeat</keyword>
<keyword evidence="7" id="KW-0539">Nucleus</keyword>
<evidence type="ECO:0000256" key="1">
    <source>
        <dbReference type="ARBA" id="ARBA00002355"/>
    </source>
</evidence>
<evidence type="ECO:0000256" key="7">
    <source>
        <dbReference type="RuleBase" id="RU369067"/>
    </source>
</evidence>
<accession>A0A9P8T0N8</accession>
<dbReference type="InterPro" id="IPR015943">
    <property type="entry name" value="WD40/YVTN_repeat-like_dom_sf"/>
</dbReference>
<dbReference type="SMART" id="SM00320">
    <property type="entry name" value="WD40"/>
    <property type="match status" value="5"/>
</dbReference>
<dbReference type="GO" id="GO:0005656">
    <property type="term" value="C:nuclear pre-replicative complex"/>
    <property type="evidence" value="ECO:0007669"/>
    <property type="project" value="TreeGrafter"/>
</dbReference>
<sequence length="455" mass="50626">MDELLFYNSVGDPSKKHSTSFGFLSSIHSSQQIGQYRQCYSNINGTALTGVGGEHKVIVACKGKALIQVYLHGKESPEQTIPLPEEISCLEIFPHPDSQRSWLLVAGAVSGRLYVWELDSGLLLTVKESHYQSVGVIKCTKGYIVSGGADSRIVVWKVLDILSDSHKPYAIFTDHTLPITDIAISSGLINDIKLWSVSTDQTVRCYDLTSLALVTTFVAQHPIQSIAADPAFRCVYIGLTNGTIRMIHLFQASPQTQIWEQVGGFGKIITLKDDTDLRETFTNHQIGENPVTKIAVSFDGTQIVSGDSNGKVLVLDVATKQTVRTLKQLAGPVSTLKLFRLEANTVSNSALKTAVRTIPVLKRNLVEDSDLQKHEVHRKFTDFESLQQLDLESFLDTVKSEQRWFHNFTGVDSTVKQNKENVRSELEELKESYASMKSKYDALYDEHSKLLMNSK</sequence>
<reference evidence="9" key="2">
    <citation type="submission" date="2021-01" db="EMBL/GenBank/DDBJ databases">
        <authorList>
            <person name="Schikora-Tamarit M.A."/>
        </authorList>
    </citation>
    <scope>NUCLEOTIDE SEQUENCE</scope>
    <source>
        <strain evidence="9">NCAIM Y.01608</strain>
    </source>
</reference>
<keyword evidence="10" id="KW-1185">Reference proteome</keyword>
<proteinExistence type="inferred from homology"/>
<evidence type="ECO:0000313" key="9">
    <source>
        <dbReference type="EMBL" id="KAH3660801.1"/>
    </source>
</evidence>
<dbReference type="GO" id="GO:0006364">
    <property type="term" value="P:rRNA processing"/>
    <property type="evidence" value="ECO:0007669"/>
    <property type="project" value="UniProtKB-UniRule"/>
</dbReference>
<evidence type="ECO:0000256" key="4">
    <source>
        <dbReference type="ARBA" id="ARBA00022574"/>
    </source>
</evidence>
<dbReference type="PANTHER" id="PTHR18763">
    <property type="entry name" value="WD-REPEAT PROTEIN 18"/>
    <property type="match status" value="1"/>
</dbReference>
<dbReference type="InterPro" id="IPR001680">
    <property type="entry name" value="WD40_rpt"/>
</dbReference>
<keyword evidence="7" id="KW-0698">rRNA processing</keyword>
<comment type="caution">
    <text evidence="9">The sequence shown here is derived from an EMBL/GenBank/DDBJ whole genome shotgun (WGS) entry which is preliminary data.</text>
</comment>
<evidence type="ECO:0000256" key="2">
    <source>
        <dbReference type="ARBA" id="ARBA00010143"/>
    </source>
</evidence>
<dbReference type="Pfam" id="PF00400">
    <property type="entry name" value="WD40"/>
    <property type="match status" value="1"/>
</dbReference>
<evidence type="ECO:0000256" key="3">
    <source>
        <dbReference type="ARBA" id="ARBA00011141"/>
    </source>
</evidence>
<comment type="subcellular location">
    <subcellularLocation>
        <location evidence="7">Nucleus</location>
    </subcellularLocation>
</comment>
<dbReference type="InterPro" id="IPR036322">
    <property type="entry name" value="WD40_repeat_dom_sf"/>
</dbReference>
<gene>
    <name evidence="9" type="ORF">OGATHE_005133</name>
</gene>
<protein>
    <recommendedName>
        <fullName evidence="6 7">Pre-rRNA-processing protein IPI3</fullName>
    </recommendedName>
</protein>
<dbReference type="Proteomes" id="UP000788993">
    <property type="component" value="Unassembled WGS sequence"/>
</dbReference>
<dbReference type="PANTHER" id="PTHR18763:SF0">
    <property type="entry name" value="WD REPEAT-CONTAINING PROTEIN 18"/>
    <property type="match status" value="1"/>
</dbReference>
<dbReference type="AlphaFoldDB" id="A0A9P8T0N8"/>
<comment type="similarity">
    <text evidence="2 7">Belongs to the WD repeat IPI3/WDR18 family.</text>
</comment>
<feature type="coiled-coil region" evidence="8">
    <location>
        <begin position="412"/>
        <end position="446"/>
    </location>
</feature>
<keyword evidence="8" id="KW-0175">Coiled coil</keyword>
<organism evidence="9 10">
    <name type="scientific">Ogataea polymorpha</name>
    <dbReference type="NCBI Taxonomy" id="460523"/>
    <lineage>
        <taxon>Eukaryota</taxon>
        <taxon>Fungi</taxon>
        <taxon>Dikarya</taxon>
        <taxon>Ascomycota</taxon>
        <taxon>Saccharomycotina</taxon>
        <taxon>Pichiomycetes</taxon>
        <taxon>Pichiales</taxon>
        <taxon>Pichiaceae</taxon>
        <taxon>Ogataea</taxon>
    </lineage>
</organism>
<evidence type="ECO:0000256" key="6">
    <source>
        <dbReference type="ARBA" id="ARBA00026229"/>
    </source>
</evidence>
<dbReference type="SUPFAM" id="SSF50978">
    <property type="entry name" value="WD40 repeat-like"/>
    <property type="match status" value="1"/>
</dbReference>
<dbReference type="GO" id="GO:0006261">
    <property type="term" value="P:DNA-templated DNA replication"/>
    <property type="evidence" value="ECO:0007669"/>
    <property type="project" value="TreeGrafter"/>
</dbReference>
<evidence type="ECO:0000256" key="5">
    <source>
        <dbReference type="ARBA" id="ARBA00022737"/>
    </source>
</evidence>
<keyword evidence="4 7" id="KW-0853">WD repeat</keyword>
<evidence type="ECO:0000313" key="10">
    <source>
        <dbReference type="Proteomes" id="UP000788993"/>
    </source>
</evidence>
<reference evidence="9" key="1">
    <citation type="journal article" date="2021" name="Open Biol.">
        <title>Shared evolutionary footprints suggest mitochondrial oxidative damage underlies multiple complex I losses in fungi.</title>
        <authorList>
            <person name="Schikora-Tamarit M.A."/>
            <person name="Marcet-Houben M."/>
            <person name="Nosek J."/>
            <person name="Gabaldon T."/>
        </authorList>
    </citation>
    <scope>NUCLEOTIDE SEQUENCE</scope>
    <source>
        <strain evidence="9">NCAIM Y.01608</strain>
    </source>
</reference>
<comment type="function">
    <text evidence="1 7">Component of the RIX1 complex required for processing of ITS2 sequences from 35S pre-rRNA.</text>
</comment>
<dbReference type="Gene3D" id="2.130.10.10">
    <property type="entry name" value="YVTN repeat-like/Quinoprotein amine dehydrogenase"/>
    <property type="match status" value="2"/>
</dbReference>
<dbReference type="GO" id="GO:0120330">
    <property type="term" value="C:rixosome complex"/>
    <property type="evidence" value="ECO:0007669"/>
    <property type="project" value="UniProtKB-UniRule"/>
</dbReference>
<dbReference type="InterPro" id="IPR045227">
    <property type="entry name" value="WDR18/Ipi3/RID3"/>
</dbReference>